<dbReference type="NCBIfam" id="TIGR04057">
    <property type="entry name" value="SusC_RagA_signa"/>
    <property type="match status" value="1"/>
</dbReference>
<dbReference type="Gene3D" id="2.170.130.10">
    <property type="entry name" value="TonB-dependent receptor, plug domain"/>
    <property type="match status" value="1"/>
</dbReference>
<dbReference type="InterPro" id="IPR012910">
    <property type="entry name" value="Plug_dom"/>
</dbReference>
<evidence type="ECO:0000256" key="4">
    <source>
        <dbReference type="ARBA" id="ARBA00022692"/>
    </source>
</evidence>
<feature type="signal peptide" evidence="10">
    <location>
        <begin position="1"/>
        <end position="21"/>
    </location>
</feature>
<evidence type="ECO:0000256" key="9">
    <source>
        <dbReference type="RuleBase" id="RU003357"/>
    </source>
</evidence>
<sequence>MVKKMKFALLLMLFASFSVLGQSTKTVKGTVVSAADQLPIPSANVLIAGANDGTYTDFDGNFQITVKSTDVLVFSYVGYMSQSVPVLDNTTFNIALQEDSSLLDEVVIVGYGTQKKSHLTGAISKVTNEDLDQIAVSRVDDALVGQVSGVNIAATEGEAGSAPTIRIRGTGSVSGSSDPLVVVDGIVVDNDYLGSMNMNDVESFEVLKDAASAAIYGSRGGNGVIMITTKEGKAGKTKFTYNTLTGFKEARQSEDYYFTVAETVEAELAATGTLSDRTRYKQLIGVDNDWQNIIFDGGVITTHSFSARGGNDKTKFSTSIGYIHDEGVLLTDEVKNYSYKLRLDTKLTDKLSMGINLNPSFNDKRRFDGSTHDILRQTPWLPVYHDANTIRYVDRDNYPDVQIGDYATQRHFDNYDLYGDGSTLVDISNTSNTNPAAKVIERQRNEYKLKMRGSFYGKYDFTDNLSIKSTIGGDYQNTVRERNQGPLASRNGESAVQFDEEKINVSRLVSDNFLSYDKEFGDHDVAAILGASSELVKGEYRAARLTGYNPDFEGTLGGTTTVGAGNEFEYKQSLFSYFLRVNYAFDDKYLASISLRRDGSSVFGEDTKYGTFPAASLGWNVSKEDFLADSEVVSNLKFRVSYGVTGNNSLRIASNSVLNDNALVNYYPSLSLISGFSYGGDSAISAINIANPDLKWERSIEINPGIDFGLFNNKITGSVDVYRRTSDQLLLSNPISNTTGFSEALVNIGKVENSGIELELRTKNVNTSNFKWTSTILASRNKNELVDFADSNGQIQNVDSKRAAEWINQVGQPISSFYGWVVDSDIPLEYISNPYHPVGGEAQDVYVKDLNGDGVIDDDDKTKLGDPYPDLVWSLTNDFQFGDVDLSFMFQGSHGAEIRNMGDQYLFNHFNSSQDFISSTPNQEFIKEKIFTDDIIQDASYIALRTVSIGYNFTGDLLDKTLFTKARVYATGQNLLYVTADDYTGFNPESVNTTSATTYGYQRAGSPIQRTISLGLNLEF</sequence>
<keyword evidence="2 8" id="KW-0813">Transport</keyword>
<dbReference type="Gene3D" id="2.60.40.1120">
    <property type="entry name" value="Carboxypeptidase-like, regulatory domain"/>
    <property type="match status" value="1"/>
</dbReference>
<keyword evidence="6 8" id="KW-0472">Membrane</keyword>
<evidence type="ECO:0000256" key="8">
    <source>
        <dbReference type="PROSITE-ProRule" id="PRU01360"/>
    </source>
</evidence>
<comment type="caution">
    <text evidence="13">The sequence shown here is derived from an EMBL/GenBank/DDBJ whole genome shotgun (WGS) entry which is preliminary data.</text>
</comment>
<dbReference type="Proteomes" id="UP000605013">
    <property type="component" value="Unassembled WGS sequence"/>
</dbReference>
<feature type="chain" id="PRO_5046698955" evidence="10">
    <location>
        <begin position="22"/>
        <end position="1020"/>
    </location>
</feature>
<dbReference type="InterPro" id="IPR023996">
    <property type="entry name" value="TonB-dep_OMP_SusC/RagA"/>
</dbReference>
<evidence type="ECO:0000256" key="1">
    <source>
        <dbReference type="ARBA" id="ARBA00004571"/>
    </source>
</evidence>
<evidence type="ECO:0000256" key="5">
    <source>
        <dbReference type="ARBA" id="ARBA00023077"/>
    </source>
</evidence>
<dbReference type="SUPFAM" id="SSF56935">
    <property type="entry name" value="Porins"/>
    <property type="match status" value="1"/>
</dbReference>
<dbReference type="SUPFAM" id="SSF49464">
    <property type="entry name" value="Carboxypeptidase regulatory domain-like"/>
    <property type="match status" value="1"/>
</dbReference>
<accession>A0ABS1WNZ1</accession>
<dbReference type="PROSITE" id="PS52016">
    <property type="entry name" value="TONB_DEPENDENT_REC_3"/>
    <property type="match status" value="1"/>
</dbReference>
<evidence type="ECO:0000256" key="6">
    <source>
        <dbReference type="ARBA" id="ARBA00023136"/>
    </source>
</evidence>
<gene>
    <name evidence="13" type="ORF">JAO71_13650</name>
</gene>
<name>A0ABS1WNZ1_9FLAO</name>
<keyword evidence="13" id="KW-0675">Receptor</keyword>
<evidence type="ECO:0000256" key="3">
    <source>
        <dbReference type="ARBA" id="ARBA00022452"/>
    </source>
</evidence>
<evidence type="ECO:0000313" key="14">
    <source>
        <dbReference type="Proteomes" id="UP000605013"/>
    </source>
</evidence>
<feature type="domain" description="TonB-dependent receptor plug" evidence="12">
    <location>
        <begin position="116"/>
        <end position="224"/>
    </location>
</feature>
<organism evidence="13 14">
    <name type="scientific">Olleya sediminilitoris</name>
    <dbReference type="NCBI Taxonomy" id="2795739"/>
    <lineage>
        <taxon>Bacteria</taxon>
        <taxon>Pseudomonadati</taxon>
        <taxon>Bacteroidota</taxon>
        <taxon>Flavobacteriia</taxon>
        <taxon>Flavobacteriales</taxon>
        <taxon>Flavobacteriaceae</taxon>
    </lineage>
</organism>
<keyword evidence="5 9" id="KW-0798">TonB box</keyword>
<protein>
    <submittedName>
        <fullName evidence="13">TonB-dependent receptor</fullName>
    </submittedName>
</protein>
<keyword evidence="14" id="KW-1185">Reference proteome</keyword>
<dbReference type="Pfam" id="PF07715">
    <property type="entry name" value="Plug"/>
    <property type="match status" value="1"/>
</dbReference>
<dbReference type="InterPro" id="IPR000531">
    <property type="entry name" value="Beta-barrel_TonB"/>
</dbReference>
<keyword evidence="10" id="KW-0732">Signal</keyword>
<dbReference type="Gene3D" id="2.40.170.20">
    <property type="entry name" value="TonB-dependent receptor, beta-barrel domain"/>
    <property type="match status" value="1"/>
</dbReference>
<dbReference type="Pfam" id="PF13715">
    <property type="entry name" value="CarbopepD_reg_2"/>
    <property type="match status" value="1"/>
</dbReference>
<dbReference type="NCBIfam" id="TIGR04056">
    <property type="entry name" value="OMP_RagA_SusC"/>
    <property type="match status" value="1"/>
</dbReference>
<comment type="similarity">
    <text evidence="8 9">Belongs to the TonB-dependent receptor family.</text>
</comment>
<keyword evidence="4 8" id="KW-0812">Transmembrane</keyword>
<keyword evidence="3 8" id="KW-1134">Transmembrane beta strand</keyword>
<dbReference type="Pfam" id="PF00593">
    <property type="entry name" value="TonB_dep_Rec_b-barrel"/>
    <property type="match status" value="1"/>
</dbReference>
<dbReference type="InterPro" id="IPR036942">
    <property type="entry name" value="Beta-barrel_TonB_sf"/>
</dbReference>
<reference evidence="13 14" key="1">
    <citation type="submission" date="2020-12" db="EMBL/GenBank/DDBJ databases">
        <title>Olleya sediminilitoris sp. nov., isolated from a tidal flat.</title>
        <authorList>
            <person name="Park S."/>
            <person name="Yoon J.-H."/>
        </authorList>
    </citation>
    <scope>NUCLEOTIDE SEQUENCE [LARGE SCALE GENOMIC DNA]</scope>
    <source>
        <strain evidence="13 14">YSTF-M6</strain>
    </source>
</reference>
<dbReference type="InterPro" id="IPR008969">
    <property type="entry name" value="CarboxyPept-like_regulatory"/>
</dbReference>
<dbReference type="InterPro" id="IPR037066">
    <property type="entry name" value="Plug_dom_sf"/>
</dbReference>
<feature type="domain" description="TonB-dependent receptor-like beta-barrel" evidence="11">
    <location>
        <begin position="404"/>
        <end position="775"/>
    </location>
</feature>
<comment type="subcellular location">
    <subcellularLocation>
        <location evidence="1 8">Cell outer membrane</location>
        <topology evidence="1 8">Multi-pass membrane protein</topology>
    </subcellularLocation>
</comment>
<dbReference type="InterPro" id="IPR039426">
    <property type="entry name" value="TonB-dep_rcpt-like"/>
</dbReference>
<proteinExistence type="inferred from homology"/>
<dbReference type="EMBL" id="JAEMEF010000014">
    <property type="protein sequence ID" value="MBL7560849.1"/>
    <property type="molecule type" value="Genomic_DNA"/>
</dbReference>
<dbReference type="InterPro" id="IPR023997">
    <property type="entry name" value="TonB-dep_OMP_SusC/RagA_CS"/>
</dbReference>
<evidence type="ECO:0000256" key="7">
    <source>
        <dbReference type="ARBA" id="ARBA00023237"/>
    </source>
</evidence>
<evidence type="ECO:0000313" key="13">
    <source>
        <dbReference type="EMBL" id="MBL7560849.1"/>
    </source>
</evidence>
<evidence type="ECO:0000256" key="10">
    <source>
        <dbReference type="SAM" id="SignalP"/>
    </source>
</evidence>
<evidence type="ECO:0000256" key="2">
    <source>
        <dbReference type="ARBA" id="ARBA00022448"/>
    </source>
</evidence>
<evidence type="ECO:0000259" key="12">
    <source>
        <dbReference type="Pfam" id="PF07715"/>
    </source>
</evidence>
<evidence type="ECO:0000259" key="11">
    <source>
        <dbReference type="Pfam" id="PF00593"/>
    </source>
</evidence>
<keyword evidence="7 8" id="KW-0998">Cell outer membrane</keyword>